<dbReference type="RefSeq" id="YP_004301355.1">
    <property type="nucleotide sequence ID" value="NC_015253.1"/>
</dbReference>
<organism evidence="1 2">
    <name type="scientific">Brochothrix phage A9</name>
    <dbReference type="NCBI Taxonomy" id="857312"/>
    <lineage>
        <taxon>Viruses</taxon>
        <taxon>Duplodnaviria</taxon>
        <taxon>Heunggongvirae</taxon>
        <taxon>Uroviricota</taxon>
        <taxon>Caudoviricetes</taxon>
        <taxon>Herelleviridae</taxon>
        <taxon>Klumppvirus</taxon>
        <taxon>Klumppvirus A9</taxon>
    </lineage>
</organism>
<sequence length="188" mass="21692">MKKIVKVTNVYTIKELKEINPTGYSKAIEGKREEYLNFEADYAYTDMLSSLLSFANHYYLEIKNWSFGAYSPSYITVCTAHFMELDNEDRNALVNDLNTALSNTGTFWELPYMTGVYTDGLILDYFIANNITKVTYNDIHKHMEPMAEHAIKALVKNIEDAHGNADYMEELVRESDNDQFTIEGETYL</sequence>
<evidence type="ECO:0000313" key="2">
    <source>
        <dbReference type="Proteomes" id="UP000000331"/>
    </source>
</evidence>
<dbReference type="KEGG" id="vg:10359060"/>
<dbReference type="EMBL" id="HM242243">
    <property type="protein sequence ID" value="ADJ53064.1"/>
    <property type="molecule type" value="Genomic_DNA"/>
</dbReference>
<dbReference type="GeneID" id="10359060"/>
<name>D9J0G9_9CAUD</name>
<proteinExistence type="predicted"/>
<accession>D9J0G9</accession>
<protein>
    <submittedName>
        <fullName evidence="1">Gp22</fullName>
    </submittedName>
</protein>
<reference evidence="1 2" key="1">
    <citation type="journal article" date="2010" name="J. Bacteriol.">
        <title>Brochothrix thermosphacta bacteriophages feature heterogeneous and highly mosaic genomes and utilize unique prophage insertion sites.</title>
        <authorList>
            <person name="Kilcher S."/>
            <person name="Loessner M.J."/>
            <person name="Klumpp J."/>
        </authorList>
    </citation>
    <scope>NUCLEOTIDE SEQUENCE [LARGE SCALE GENOMIC DNA]</scope>
</reference>
<evidence type="ECO:0000313" key="1">
    <source>
        <dbReference type="EMBL" id="ADJ53064.1"/>
    </source>
</evidence>
<keyword evidence="2" id="KW-1185">Reference proteome</keyword>
<dbReference type="Proteomes" id="UP000000331">
    <property type="component" value="Segment"/>
</dbReference>
<dbReference type="OrthoDB" id="38781at10239"/>